<keyword evidence="3" id="KW-0813">Transport</keyword>
<accession>A0A0D0Q8C4</accession>
<dbReference type="PATRIC" id="fig|1123501.6.peg.1096"/>
<name>A0A0D0Q8C4_9RHOB</name>
<evidence type="ECO:0000256" key="4">
    <source>
        <dbReference type="SAM" id="SignalP"/>
    </source>
</evidence>
<feature type="domain" description="Leucine-binding protein" evidence="5">
    <location>
        <begin position="46"/>
        <end position="372"/>
    </location>
</feature>
<reference evidence="6 7" key="1">
    <citation type="submission" date="2013-01" db="EMBL/GenBank/DDBJ databases">
        <authorList>
            <person name="Fiebig A."/>
            <person name="Goeker M."/>
            <person name="Klenk H.-P.P."/>
        </authorList>
    </citation>
    <scope>NUCLEOTIDE SEQUENCE [LARGE SCALE GENOMIC DNA]</scope>
    <source>
        <strain evidence="6 7">DSM 24838</strain>
    </source>
</reference>
<comment type="caution">
    <text evidence="6">The sequence shown here is derived from an EMBL/GenBank/DDBJ whole genome shotgun (WGS) entry which is preliminary data.</text>
</comment>
<dbReference type="Pfam" id="PF13458">
    <property type="entry name" value="Peripla_BP_6"/>
    <property type="match status" value="1"/>
</dbReference>
<dbReference type="CDD" id="cd06339">
    <property type="entry name" value="PBP1_YraM_LppC_lipoprotein-like"/>
    <property type="match status" value="1"/>
</dbReference>
<feature type="signal peptide" evidence="4">
    <location>
        <begin position="1"/>
        <end position="28"/>
    </location>
</feature>
<dbReference type="InterPro" id="IPR028081">
    <property type="entry name" value="Leu-bd"/>
</dbReference>
<evidence type="ECO:0000313" key="7">
    <source>
        <dbReference type="Proteomes" id="UP000035100"/>
    </source>
</evidence>
<feature type="chain" id="PRO_5002219247" evidence="4">
    <location>
        <begin position="29"/>
        <end position="391"/>
    </location>
</feature>
<dbReference type="Gene3D" id="3.40.50.2300">
    <property type="match status" value="2"/>
</dbReference>
<evidence type="ECO:0000256" key="3">
    <source>
        <dbReference type="ARBA" id="ARBA00022970"/>
    </source>
</evidence>
<dbReference type="PANTHER" id="PTHR30483">
    <property type="entry name" value="LEUCINE-SPECIFIC-BINDING PROTEIN"/>
    <property type="match status" value="1"/>
</dbReference>
<dbReference type="InterPro" id="IPR028082">
    <property type="entry name" value="Peripla_BP_I"/>
</dbReference>
<keyword evidence="3" id="KW-0029">Amino-acid transport</keyword>
<dbReference type="OrthoDB" id="7210494at2"/>
<dbReference type="RefSeq" id="WP_018302810.1">
    <property type="nucleotide sequence ID" value="NZ_KB902288.1"/>
</dbReference>
<dbReference type="InterPro" id="IPR051010">
    <property type="entry name" value="BCAA_transport"/>
</dbReference>
<dbReference type="AlphaFoldDB" id="A0A0D0Q8C4"/>
<keyword evidence="7" id="KW-1185">Reference proteome</keyword>
<evidence type="ECO:0000313" key="6">
    <source>
        <dbReference type="EMBL" id="KIQ70649.1"/>
    </source>
</evidence>
<protein>
    <submittedName>
        <fullName evidence="6">Amino acid/amide ABC transporter substrate-binding protein, HAAT family</fullName>
    </submittedName>
</protein>
<dbReference type="EMBL" id="AONG01000005">
    <property type="protein sequence ID" value="KIQ70649.1"/>
    <property type="molecule type" value="Genomic_DNA"/>
</dbReference>
<comment type="similarity">
    <text evidence="1">Belongs to the leucine-binding protein family.</text>
</comment>
<dbReference type="GO" id="GO:0006865">
    <property type="term" value="P:amino acid transport"/>
    <property type="evidence" value="ECO:0007669"/>
    <property type="project" value="UniProtKB-KW"/>
</dbReference>
<dbReference type="Proteomes" id="UP000035100">
    <property type="component" value="Unassembled WGS sequence"/>
</dbReference>
<dbReference type="SUPFAM" id="SSF53822">
    <property type="entry name" value="Periplasmic binding protein-like I"/>
    <property type="match status" value="1"/>
</dbReference>
<dbReference type="PROSITE" id="PS51257">
    <property type="entry name" value="PROKAR_LIPOPROTEIN"/>
    <property type="match status" value="1"/>
</dbReference>
<sequence length="391" mass="39764">MFAKNPTRRKVAARFVAVLSAAWLTACAPMGLPGTGGGPRVDPGEPVRVAMLLPSGSGQSSDDFLARNLENAARLAAADLQGVEIDLRTYPTGANPQQAASAAAQAVNEGAQIILGPLYAESANAAGVAVAGTGINVLAFSNNPTIAGGNVFVLGPTFRNTANRLARWGLRNGLSSYYVAHSNDLQGNLGQAEIAAAVQGAGGAVVGTKSYPLSQQGILAAAQPIATEARATGADALFLTAGINADLPILATALPEAGLGPDLIRYMGLTRWDAAPQGLALPGLQGGVFAVPDTATQRNFEQRYAAAYGDEPHPLAGLAYDGIAAVGALVSRGGGLGRNDLTTGQGFQGTQGIFRLLPDGTNERGMAVATIRNQQVVILDPAPRSFGGAGF</sequence>
<gene>
    <name evidence="6" type="ORF">Wenmar_01027</name>
</gene>
<dbReference type="STRING" id="1123501.Wenmar_01027"/>
<evidence type="ECO:0000256" key="2">
    <source>
        <dbReference type="ARBA" id="ARBA00022729"/>
    </source>
</evidence>
<evidence type="ECO:0000256" key="1">
    <source>
        <dbReference type="ARBA" id="ARBA00010062"/>
    </source>
</evidence>
<evidence type="ECO:0000259" key="5">
    <source>
        <dbReference type="Pfam" id="PF13458"/>
    </source>
</evidence>
<keyword evidence="2 4" id="KW-0732">Signal</keyword>
<dbReference type="PANTHER" id="PTHR30483:SF6">
    <property type="entry name" value="PERIPLASMIC BINDING PROTEIN OF ABC TRANSPORTER FOR NATURAL AMINO ACIDS"/>
    <property type="match status" value="1"/>
</dbReference>
<proteinExistence type="inferred from homology"/>
<organism evidence="6 7">
    <name type="scientific">Wenxinia marina DSM 24838</name>
    <dbReference type="NCBI Taxonomy" id="1123501"/>
    <lineage>
        <taxon>Bacteria</taxon>
        <taxon>Pseudomonadati</taxon>
        <taxon>Pseudomonadota</taxon>
        <taxon>Alphaproteobacteria</taxon>
        <taxon>Rhodobacterales</taxon>
        <taxon>Roseobacteraceae</taxon>
        <taxon>Wenxinia</taxon>
    </lineage>
</organism>
<dbReference type="eggNOG" id="COG3107">
    <property type="taxonomic scope" value="Bacteria"/>
</dbReference>